<keyword evidence="1" id="KW-0812">Transmembrane</keyword>
<reference evidence="2 3" key="1">
    <citation type="submission" date="2020-04" db="EMBL/GenBank/DDBJ databases">
        <authorList>
            <person name="De Canck E."/>
        </authorList>
    </citation>
    <scope>NUCLEOTIDE SEQUENCE [LARGE SCALE GENOMIC DNA]</scope>
    <source>
        <strain evidence="2 3">LMG 3431</strain>
    </source>
</reference>
<sequence>MTLSRTYFLNRMNEGDLAALLSARKDFFLENVSDMNGTLQMAYAWLAHAGLTHRYLNAPSNPFASVPSQMIAAIPLLGSLWVLCLAAASLGRANADVTFKQTADQSLSVVFARKVRNAAP</sequence>
<keyword evidence="3" id="KW-1185">Reference proteome</keyword>
<dbReference type="AlphaFoldDB" id="A0A6S6ZKW8"/>
<feature type="transmembrane region" description="Helical" evidence="1">
    <location>
        <begin position="70"/>
        <end position="90"/>
    </location>
</feature>
<keyword evidence="1" id="KW-0472">Membrane</keyword>
<keyword evidence="1" id="KW-1133">Transmembrane helix</keyword>
<dbReference type="RefSeq" id="WP_175176858.1">
    <property type="nucleotide sequence ID" value="NZ_CADIJX010000006.1"/>
</dbReference>
<evidence type="ECO:0000313" key="2">
    <source>
        <dbReference type="EMBL" id="CAB3685059.1"/>
    </source>
</evidence>
<dbReference type="Proteomes" id="UP000494108">
    <property type="component" value="Unassembled WGS sequence"/>
</dbReference>
<name>A0A6S6ZKW8_9BURK</name>
<evidence type="ECO:0000313" key="3">
    <source>
        <dbReference type="Proteomes" id="UP000494108"/>
    </source>
</evidence>
<dbReference type="EMBL" id="CADIJX010000006">
    <property type="protein sequence ID" value="CAB3685059.1"/>
    <property type="molecule type" value="Genomic_DNA"/>
</dbReference>
<organism evidence="2 3">
    <name type="scientific">Achromobacter pestifer</name>
    <dbReference type="NCBI Taxonomy" id="1353889"/>
    <lineage>
        <taxon>Bacteria</taxon>
        <taxon>Pseudomonadati</taxon>
        <taxon>Pseudomonadota</taxon>
        <taxon>Betaproteobacteria</taxon>
        <taxon>Burkholderiales</taxon>
        <taxon>Alcaligenaceae</taxon>
        <taxon>Achromobacter</taxon>
    </lineage>
</organism>
<evidence type="ECO:0000256" key="1">
    <source>
        <dbReference type="SAM" id="Phobius"/>
    </source>
</evidence>
<accession>A0A6S6ZKW8</accession>
<gene>
    <name evidence="2" type="ORF">LMG3431_04571</name>
</gene>
<proteinExistence type="predicted"/>
<protein>
    <submittedName>
        <fullName evidence="2">Uncharacterized protein</fullName>
    </submittedName>
</protein>